<dbReference type="GO" id="GO:0005739">
    <property type="term" value="C:mitochondrion"/>
    <property type="evidence" value="ECO:0007669"/>
    <property type="project" value="UniProtKB-SubCell"/>
</dbReference>
<evidence type="ECO:0000256" key="3">
    <source>
        <dbReference type="ARBA" id="ARBA00005099"/>
    </source>
</evidence>
<dbReference type="InterPro" id="IPR006073">
    <property type="entry name" value="GTP-bd"/>
</dbReference>
<feature type="domain" description="MnmE helical" evidence="20">
    <location>
        <begin position="571"/>
        <end position="948"/>
    </location>
</feature>
<reference evidence="21 22" key="1">
    <citation type="journal article" date="2018" name="PLoS Pathog.">
        <title>Evolution of structural diversity of trichothecenes, a family of toxins produced by plant pathogenic and entomopathogenic fungi.</title>
        <authorList>
            <person name="Proctor R.H."/>
            <person name="McCormick S.P."/>
            <person name="Kim H.S."/>
            <person name="Cardoza R.E."/>
            <person name="Stanley A.M."/>
            <person name="Lindo L."/>
            <person name="Kelly A."/>
            <person name="Brown D.W."/>
            <person name="Lee T."/>
            <person name="Vaughan M.M."/>
            <person name="Alexander N.J."/>
            <person name="Busman M."/>
            <person name="Gutierrez S."/>
        </authorList>
    </citation>
    <scope>NUCLEOTIDE SEQUENCE [LARGE SCALE GENOMIC DNA]</scope>
    <source>
        <strain evidence="21 22">NRRL 3299</strain>
    </source>
</reference>
<dbReference type="Gene3D" id="3.40.640.10">
    <property type="entry name" value="Type I PLP-dependent aspartate aminotransferase-like (Major domain)"/>
    <property type="match status" value="1"/>
</dbReference>
<comment type="catalytic activity">
    <reaction evidence="15">
        <text>4-(phosphooxy)-L-threonine + 2-oxoglutarate = (R)-3-hydroxy-2-oxo-4-phosphooxybutanoate + L-glutamate</text>
        <dbReference type="Rhea" id="RHEA:16573"/>
        <dbReference type="ChEBI" id="CHEBI:16810"/>
        <dbReference type="ChEBI" id="CHEBI:29985"/>
        <dbReference type="ChEBI" id="CHEBI:58452"/>
        <dbReference type="ChEBI" id="CHEBI:58538"/>
        <dbReference type="EC" id="2.6.1.52"/>
    </reaction>
</comment>
<dbReference type="AlphaFoldDB" id="A0A395SW46"/>
<dbReference type="InterPro" id="IPR027368">
    <property type="entry name" value="MnmE_dom2"/>
</dbReference>
<evidence type="ECO:0000256" key="16">
    <source>
        <dbReference type="ARBA" id="ARBA00049007"/>
    </source>
</evidence>
<evidence type="ECO:0000313" key="21">
    <source>
        <dbReference type="EMBL" id="RGP76292.1"/>
    </source>
</evidence>
<evidence type="ECO:0000259" key="19">
    <source>
        <dbReference type="Pfam" id="PF10396"/>
    </source>
</evidence>
<evidence type="ECO:0000259" key="17">
    <source>
        <dbReference type="Pfam" id="PF00266"/>
    </source>
</evidence>
<dbReference type="Proteomes" id="UP000266152">
    <property type="component" value="Unassembled WGS sequence"/>
</dbReference>
<evidence type="ECO:0000259" key="18">
    <source>
        <dbReference type="Pfam" id="PF01926"/>
    </source>
</evidence>
<evidence type="ECO:0000256" key="9">
    <source>
        <dbReference type="ARBA" id="ARBA00022679"/>
    </source>
</evidence>
<comment type="cofactor">
    <cofactor evidence="1">
        <name>pyridoxal 5'-phosphate</name>
        <dbReference type="ChEBI" id="CHEBI:597326"/>
    </cofactor>
</comment>
<dbReference type="SUPFAM" id="SSF53383">
    <property type="entry name" value="PLP-dependent transferases"/>
    <property type="match status" value="1"/>
</dbReference>
<dbReference type="PANTHER" id="PTHR43247">
    <property type="entry name" value="PHOSPHOSERINE AMINOTRANSFERASE"/>
    <property type="match status" value="1"/>
</dbReference>
<keyword evidence="7" id="KW-0032">Aminotransferase</keyword>
<protein>
    <recommendedName>
        <fullName evidence="6">phosphoserine transaminase</fullName>
        <ecNumber evidence="6">2.6.1.52</ecNumber>
    </recommendedName>
</protein>
<name>A0A395SW46_FUSSP</name>
<dbReference type="InterPro" id="IPR031168">
    <property type="entry name" value="G_TrmE"/>
</dbReference>
<dbReference type="InterPro" id="IPR015422">
    <property type="entry name" value="PyrdxlP-dep_Trfase_small"/>
</dbReference>
<evidence type="ECO:0000256" key="12">
    <source>
        <dbReference type="ARBA" id="ARBA00022898"/>
    </source>
</evidence>
<keyword evidence="13" id="KW-0342">GTP-binding</keyword>
<evidence type="ECO:0000256" key="6">
    <source>
        <dbReference type="ARBA" id="ARBA00013030"/>
    </source>
</evidence>
<evidence type="ECO:0000313" key="22">
    <source>
        <dbReference type="Proteomes" id="UP000266152"/>
    </source>
</evidence>
<keyword evidence="12" id="KW-0663">Pyridoxal phosphate</keyword>
<dbReference type="InterPro" id="IPR025867">
    <property type="entry name" value="MnmE_helical"/>
</dbReference>
<dbReference type="CDD" id="cd04164">
    <property type="entry name" value="trmE"/>
    <property type="match status" value="1"/>
</dbReference>
<dbReference type="NCBIfam" id="NF003764">
    <property type="entry name" value="PRK05355.1"/>
    <property type="match status" value="1"/>
</dbReference>
<evidence type="ECO:0000259" key="20">
    <source>
        <dbReference type="Pfam" id="PF12631"/>
    </source>
</evidence>
<evidence type="ECO:0000256" key="8">
    <source>
        <dbReference type="ARBA" id="ARBA00022605"/>
    </source>
</evidence>
<comment type="similarity">
    <text evidence="5">Belongs to the TRAFAC class TrmE-Era-EngA-EngB-Septin-like GTPase superfamily. TrmE GTPase family.</text>
</comment>
<dbReference type="InterPro" id="IPR015424">
    <property type="entry name" value="PyrdxlP-dep_Trfase"/>
</dbReference>
<keyword evidence="9" id="KW-0808">Transferase</keyword>
<dbReference type="InterPro" id="IPR000192">
    <property type="entry name" value="Aminotrans_V_dom"/>
</dbReference>
<feature type="domain" description="G" evidence="18">
    <location>
        <begin position="670"/>
        <end position="800"/>
    </location>
</feature>
<evidence type="ECO:0000256" key="1">
    <source>
        <dbReference type="ARBA" id="ARBA00001933"/>
    </source>
</evidence>
<dbReference type="InterPro" id="IPR022278">
    <property type="entry name" value="Pser_aminoTfrase"/>
</dbReference>
<evidence type="ECO:0000256" key="4">
    <source>
        <dbReference type="ARBA" id="ARBA00006904"/>
    </source>
</evidence>
<dbReference type="GO" id="GO:0003924">
    <property type="term" value="F:GTPase activity"/>
    <property type="evidence" value="ECO:0007669"/>
    <property type="project" value="InterPro"/>
</dbReference>
<dbReference type="Gene3D" id="3.40.50.300">
    <property type="entry name" value="P-loop containing nucleotide triphosphate hydrolases"/>
    <property type="match status" value="1"/>
</dbReference>
<dbReference type="GO" id="GO:0006564">
    <property type="term" value="P:L-serine biosynthetic process"/>
    <property type="evidence" value="ECO:0007669"/>
    <property type="project" value="UniProtKB-KW"/>
</dbReference>
<evidence type="ECO:0000256" key="5">
    <source>
        <dbReference type="ARBA" id="ARBA00011043"/>
    </source>
</evidence>
<dbReference type="Pfam" id="PF00266">
    <property type="entry name" value="Aminotran_5"/>
    <property type="match status" value="2"/>
</dbReference>
<comment type="similarity">
    <text evidence="4">Belongs to the class-V pyridoxal-phosphate-dependent aminotransferase family. SerC subfamily.</text>
</comment>
<dbReference type="NCBIfam" id="TIGR00231">
    <property type="entry name" value="small_GTP"/>
    <property type="match status" value="1"/>
</dbReference>
<dbReference type="PANTHER" id="PTHR43247:SF1">
    <property type="entry name" value="PHOSPHOSERINE AMINOTRANSFERASE"/>
    <property type="match status" value="1"/>
</dbReference>
<gene>
    <name evidence="21" type="ORF">FSPOR_281</name>
</gene>
<evidence type="ECO:0000256" key="14">
    <source>
        <dbReference type="ARBA" id="ARBA00023299"/>
    </source>
</evidence>
<feature type="domain" description="GTP-binding protein TrmE N-terminal" evidence="19">
    <location>
        <begin position="443"/>
        <end position="568"/>
    </location>
</feature>
<dbReference type="EC" id="2.6.1.52" evidence="6"/>
<dbReference type="InterPro" id="IPR027417">
    <property type="entry name" value="P-loop_NTPase"/>
</dbReference>
<evidence type="ECO:0000256" key="11">
    <source>
        <dbReference type="ARBA" id="ARBA00022741"/>
    </source>
</evidence>
<comment type="subcellular location">
    <subcellularLocation>
        <location evidence="2">Mitochondrion</location>
    </subcellularLocation>
</comment>
<keyword evidence="14" id="KW-0718">Serine biosynthesis</keyword>
<dbReference type="InterPro" id="IPR015421">
    <property type="entry name" value="PyrdxlP-dep_Trfase_major"/>
</dbReference>
<dbReference type="FunFam" id="3.40.640.10:FF:000082">
    <property type="entry name" value="Phosphoserine aminotransferase"/>
    <property type="match status" value="1"/>
</dbReference>
<keyword evidence="8" id="KW-0028">Amino-acid biosynthesis</keyword>
<feature type="domain" description="Aminotransferase class V" evidence="17">
    <location>
        <begin position="128"/>
        <end position="405"/>
    </location>
</feature>
<dbReference type="Gene3D" id="3.30.1360.120">
    <property type="entry name" value="Probable tRNA modification gtpase trme, domain 1"/>
    <property type="match status" value="1"/>
</dbReference>
<comment type="caution">
    <text evidence="21">The sequence shown here is derived from an EMBL/GenBank/DDBJ whole genome shotgun (WGS) entry which is preliminary data.</text>
</comment>
<dbReference type="HAMAP" id="MF_00160">
    <property type="entry name" value="SerC_aminotrans_5"/>
    <property type="match status" value="1"/>
</dbReference>
<comment type="catalytic activity">
    <reaction evidence="16">
        <text>O-phospho-L-serine + 2-oxoglutarate = 3-phosphooxypyruvate + L-glutamate</text>
        <dbReference type="Rhea" id="RHEA:14329"/>
        <dbReference type="ChEBI" id="CHEBI:16810"/>
        <dbReference type="ChEBI" id="CHEBI:18110"/>
        <dbReference type="ChEBI" id="CHEBI:29985"/>
        <dbReference type="ChEBI" id="CHEBI:57524"/>
        <dbReference type="EC" id="2.6.1.52"/>
    </reaction>
</comment>
<dbReference type="GO" id="GO:0006400">
    <property type="term" value="P:tRNA modification"/>
    <property type="evidence" value="ECO:0007669"/>
    <property type="project" value="InterPro"/>
</dbReference>
<dbReference type="GO" id="GO:0030170">
    <property type="term" value="F:pyridoxal phosphate binding"/>
    <property type="evidence" value="ECO:0007669"/>
    <property type="project" value="TreeGrafter"/>
</dbReference>
<dbReference type="InterPro" id="IPR005225">
    <property type="entry name" value="Small_GTP-bd"/>
</dbReference>
<dbReference type="HAMAP" id="MF_00379">
    <property type="entry name" value="GTPase_MnmE"/>
    <property type="match status" value="1"/>
</dbReference>
<dbReference type="STRING" id="5514.A0A395SW46"/>
<dbReference type="EMBL" id="PXOF01000006">
    <property type="protein sequence ID" value="RGP76292.1"/>
    <property type="molecule type" value="Genomic_DNA"/>
</dbReference>
<evidence type="ECO:0000256" key="15">
    <source>
        <dbReference type="ARBA" id="ARBA00047630"/>
    </source>
</evidence>
<evidence type="ECO:0000256" key="2">
    <source>
        <dbReference type="ARBA" id="ARBA00004173"/>
    </source>
</evidence>
<organism evidence="21 22">
    <name type="scientific">Fusarium sporotrichioides</name>
    <dbReference type="NCBI Taxonomy" id="5514"/>
    <lineage>
        <taxon>Eukaryota</taxon>
        <taxon>Fungi</taxon>
        <taxon>Dikarya</taxon>
        <taxon>Ascomycota</taxon>
        <taxon>Pezizomycotina</taxon>
        <taxon>Sordariomycetes</taxon>
        <taxon>Hypocreomycetidae</taxon>
        <taxon>Hypocreales</taxon>
        <taxon>Nectriaceae</taxon>
        <taxon>Fusarium</taxon>
    </lineage>
</organism>
<keyword evidence="11" id="KW-0547">Nucleotide-binding</keyword>
<dbReference type="Gene3D" id="3.90.1150.10">
    <property type="entry name" value="Aspartate Aminotransferase, domain 1"/>
    <property type="match status" value="1"/>
</dbReference>
<evidence type="ECO:0000256" key="10">
    <source>
        <dbReference type="ARBA" id="ARBA00022694"/>
    </source>
</evidence>
<dbReference type="FunFam" id="3.30.1360.120:FF:000007">
    <property type="entry name" value="tRNA modification GTPase GTPBP3, mitochondrial"/>
    <property type="match status" value="1"/>
</dbReference>
<comment type="pathway">
    <text evidence="3">Amino-acid biosynthesis; L-serine biosynthesis; L-serine from 3-phospho-D-glycerate: step 2/3.</text>
</comment>
<evidence type="ECO:0000256" key="13">
    <source>
        <dbReference type="ARBA" id="ARBA00023134"/>
    </source>
</evidence>
<keyword evidence="10" id="KW-0819">tRNA processing</keyword>
<dbReference type="Gene3D" id="1.20.120.430">
    <property type="entry name" value="tRNA modification GTPase MnmE domain 2"/>
    <property type="match status" value="1"/>
</dbReference>
<dbReference type="InterPro" id="IPR004520">
    <property type="entry name" value="GTPase_MnmE"/>
</dbReference>
<keyword evidence="22" id="KW-1185">Reference proteome</keyword>
<dbReference type="Pfam" id="PF12631">
    <property type="entry name" value="MnmE_helical"/>
    <property type="match status" value="1"/>
</dbReference>
<dbReference type="SUPFAM" id="SSF52540">
    <property type="entry name" value="P-loop containing nucleoside triphosphate hydrolases"/>
    <property type="match status" value="1"/>
</dbReference>
<accession>A0A395SW46</accession>
<dbReference type="InterPro" id="IPR027266">
    <property type="entry name" value="TrmE/GcvT-like"/>
</dbReference>
<dbReference type="CDD" id="cd14858">
    <property type="entry name" value="TrmE_N"/>
    <property type="match status" value="1"/>
</dbReference>
<evidence type="ECO:0000256" key="7">
    <source>
        <dbReference type="ARBA" id="ARBA00022576"/>
    </source>
</evidence>
<dbReference type="GO" id="GO:0005525">
    <property type="term" value="F:GTP binding"/>
    <property type="evidence" value="ECO:0007669"/>
    <property type="project" value="UniProtKB-KW"/>
</dbReference>
<dbReference type="NCBIfam" id="NF003661">
    <property type="entry name" value="PRK05291.1-3"/>
    <property type="match status" value="1"/>
</dbReference>
<dbReference type="Pfam" id="PF10396">
    <property type="entry name" value="TrmE_N"/>
    <property type="match status" value="1"/>
</dbReference>
<dbReference type="Pfam" id="PF01926">
    <property type="entry name" value="MMR_HSR1"/>
    <property type="match status" value="1"/>
</dbReference>
<feature type="domain" description="Aminotransferase class V" evidence="17">
    <location>
        <begin position="9"/>
        <end position="103"/>
    </location>
</feature>
<dbReference type="UniPathway" id="UPA00135">
    <property type="reaction ID" value="UER00197"/>
</dbReference>
<sequence length="948" mass="103377">MPSRSDITYFGAGPALLPTDVLETSAQALVNFQDTGLGIAEHSHRSELATNIINEAKADLASYIDIPEDYEVLFMQGGGTGEFSATMYNLVGAWVTKKKAQIVANLKAPEDDPRVEQELRNAVEKELKTDYIVTGGWSQKASEEAKRLLGPEHVNIVADARKINDGKYGKIPEESTWNLSKDAALVYYCDNETVDGVEFPAFPQSLAPGPDGEGPIVVADMSSNILSRRIPVQNFSVIFFGAQKNLGSTGITVVIIKKSLLPPKTPQPSASLLRKLGLPIPPIIFSYETIAKNNSLYNTLSIFDVYIAGQVLKKSIKTYSKVEGQEAVSAKKAELIYSALEAHPEVYKIVPDKSARSRMNICFRVTKNGDIDATEKAFLKEATAQGLTGLKGHRSVGGIRASSYNSIALEGAEKLAKLRSFSQQSWTIHESEAVSRLPTVDDTIYALSTAQGKAGIAVIRISGPSCLEIYKTLCPSKPLPKPRFAIVRSLYDPCSAKDQPLILDSEALILYFPCPKTVTGDDVLELHVHGGSATVKAVLAAIPKGATAHRIRYAEPGEFTKRAFFNNRLDLAQIESLSDTLAAETEQQRRAAVRGNSGSLGRQYEAWREQLLLARGEIEALIDFSEDQHFDESQAELLQNVTAQVARMLHSIELHEQGSQRSELLRNGIRIALLGPPNVGKSSLMNLIVGREASIVSGEAGTTRDIIEASLDIRGYLCSFADTAGFRSQSSQITIGAESGAIGVVEEEGIRRAKQRALESDLVIVLVSVEKGSEGFFLQYDEETLDLAAGAEDCLVVINKQDAVDKVEFEKLVQEFRQSARLRAPKLAAAELVSISCKEAQTGSWESKDPGGIQAVITRLVASFEKMTSMPVDLQDLLGVTERQRQLLIKCRQHLEDFMVEATPEEGMDADTVLAAEYLRYAADCLARITGRGEFGDVEDVLGVIFEK</sequence>
<proteinExistence type="inferred from homology"/>
<dbReference type="GO" id="GO:0004648">
    <property type="term" value="F:O-phospho-L-serine:2-oxoglutarate aminotransferase activity"/>
    <property type="evidence" value="ECO:0007669"/>
    <property type="project" value="UniProtKB-EC"/>
</dbReference>
<dbReference type="FunFam" id="3.90.1150.10:FF:000006">
    <property type="entry name" value="Phosphoserine aminotransferase"/>
    <property type="match status" value="1"/>
</dbReference>
<dbReference type="InterPro" id="IPR018948">
    <property type="entry name" value="GTP-bd_TrmE_N"/>
</dbReference>